<proteinExistence type="predicted"/>
<comment type="caution">
    <text evidence="2">The sequence shown here is derived from an EMBL/GenBank/DDBJ whole genome shotgun (WGS) entry which is preliminary data.</text>
</comment>
<dbReference type="Proteomes" id="UP001310594">
    <property type="component" value="Unassembled WGS sequence"/>
</dbReference>
<feature type="region of interest" description="Disordered" evidence="1">
    <location>
        <begin position="500"/>
        <end position="623"/>
    </location>
</feature>
<protein>
    <submittedName>
        <fullName evidence="2">Uncharacterized protein</fullName>
    </submittedName>
</protein>
<organism evidence="2 3">
    <name type="scientific">Elasticomyces elasticus</name>
    <dbReference type="NCBI Taxonomy" id="574655"/>
    <lineage>
        <taxon>Eukaryota</taxon>
        <taxon>Fungi</taxon>
        <taxon>Dikarya</taxon>
        <taxon>Ascomycota</taxon>
        <taxon>Pezizomycotina</taxon>
        <taxon>Dothideomycetes</taxon>
        <taxon>Dothideomycetidae</taxon>
        <taxon>Mycosphaerellales</taxon>
        <taxon>Teratosphaeriaceae</taxon>
        <taxon>Elasticomyces</taxon>
    </lineage>
</organism>
<feature type="compositionally biased region" description="Polar residues" evidence="1">
    <location>
        <begin position="410"/>
        <end position="439"/>
    </location>
</feature>
<evidence type="ECO:0000313" key="2">
    <source>
        <dbReference type="EMBL" id="KAK5698033.1"/>
    </source>
</evidence>
<dbReference type="EMBL" id="JAVRQU010000010">
    <property type="protein sequence ID" value="KAK5698033.1"/>
    <property type="molecule type" value="Genomic_DNA"/>
</dbReference>
<sequence length="834" mass="92627">MASEIPFVRGRPSISTIERTLGLRRARGVGSEKRRLQFKVMRDLDAALVQAVEQYAILPCDEILTSNNRKAAYSIFETIGPHVWPDNLSDPTNDRFVWLAKASYDNLEGYYPRNLFYSRIEDRTQLRHSFYHLVVAKCYGYAKHHPDFARQRRSYDRPSAYTPSRTSGSRASPSSVSSAAERLAKSKESTEHGAGVIRAYTADLTGIKVHATSVDAGLLRMPVAVVRNHHDVSSAKTERFPPTGECTIPHNDRQVSVVYSQIERHTATVQPLVTLHDHEQSHRALELEILRGYEVFQDFSRRGIVFTQDQLTVLMHVMATCPAARQSEPICHSELLKVTNWQKMVSLIQADTLPPTRASRPESYDGTHATMDIPDIFEHPEDATSMDFSDSSAQSVGSSQYAAPRAHAPASSTVPVPSTGNPRTVDLQPSSVCTGNSAYQTGIPQQLNEQAIEDQDNTGSSSHEAFVCQAILARPEVPLSTSLRQDSQSVTTPDVAFTSKMSWNSDTSDWKDTSSHDVDPTGSNEDYVVVRTASAHRRSPEHSEPTDPPGNDDSTLYSPRQTLCGSSTKAKEYHTQIRSRSRGTDGCISEVSDSESPITARRKPEHEGVKRRRSFSVPEGASDSRDCKRLLTTHGIGIGNWSRAGDVYEDQDQEMGIEFDKDDIDHGPNGRQTSSSSGIDPCQPPTGDLRAVAQLSPTTWIPDMQAPPFPLTRDDRRILESVNVEIDWAMLGKLPGDIYLGVCDSPASFFGQIDRQNTSGRYFHTVRVEDVNHQGGPKTVNTRIHRTGSGSLGPFRAMMRRVMHEDATVNAKYRVTVEWHYAQIMTMLGTELKS</sequence>
<evidence type="ECO:0000313" key="3">
    <source>
        <dbReference type="Proteomes" id="UP001310594"/>
    </source>
</evidence>
<feature type="region of interest" description="Disordered" evidence="1">
    <location>
        <begin position="152"/>
        <end position="189"/>
    </location>
</feature>
<accession>A0AAN7W419</accession>
<dbReference type="AlphaFoldDB" id="A0AAN7W419"/>
<feature type="compositionally biased region" description="Polar residues" evidence="1">
    <location>
        <begin position="552"/>
        <end position="568"/>
    </location>
</feature>
<feature type="region of interest" description="Disordered" evidence="1">
    <location>
        <begin position="659"/>
        <end position="687"/>
    </location>
</feature>
<evidence type="ECO:0000256" key="1">
    <source>
        <dbReference type="SAM" id="MobiDB-lite"/>
    </source>
</evidence>
<name>A0AAN7W419_9PEZI</name>
<reference evidence="2" key="1">
    <citation type="submission" date="2023-08" db="EMBL/GenBank/DDBJ databases">
        <title>Black Yeasts Isolated from many extreme environments.</title>
        <authorList>
            <person name="Coleine C."/>
            <person name="Stajich J.E."/>
            <person name="Selbmann L."/>
        </authorList>
    </citation>
    <scope>NUCLEOTIDE SEQUENCE</scope>
    <source>
        <strain evidence="2">CCFEE 5810</strain>
    </source>
</reference>
<feature type="compositionally biased region" description="Basic and acidic residues" evidence="1">
    <location>
        <begin position="508"/>
        <end position="519"/>
    </location>
</feature>
<gene>
    <name evidence="2" type="ORF">LTR97_006993</name>
</gene>
<feature type="region of interest" description="Disordered" evidence="1">
    <location>
        <begin position="380"/>
        <end position="439"/>
    </location>
</feature>
<feature type="compositionally biased region" description="Low complexity" evidence="1">
    <location>
        <begin position="162"/>
        <end position="179"/>
    </location>
</feature>
<feature type="compositionally biased region" description="Low complexity" evidence="1">
    <location>
        <begin position="389"/>
        <end position="399"/>
    </location>
</feature>